<organism evidence="4">
    <name type="scientific">Nippostrongylus brasiliensis</name>
    <name type="common">Rat hookworm</name>
    <dbReference type="NCBI Taxonomy" id="27835"/>
    <lineage>
        <taxon>Eukaryota</taxon>
        <taxon>Metazoa</taxon>
        <taxon>Ecdysozoa</taxon>
        <taxon>Nematoda</taxon>
        <taxon>Chromadorea</taxon>
        <taxon>Rhabditida</taxon>
        <taxon>Rhabditina</taxon>
        <taxon>Rhabditomorpha</taxon>
        <taxon>Strongyloidea</taxon>
        <taxon>Heligmosomidae</taxon>
        <taxon>Nippostrongylus</taxon>
    </lineage>
</organism>
<feature type="region of interest" description="Disordered" evidence="1">
    <location>
        <begin position="481"/>
        <end position="500"/>
    </location>
</feature>
<name>A0A0N4XW84_NIPBR</name>
<evidence type="ECO:0000256" key="1">
    <source>
        <dbReference type="SAM" id="MobiDB-lite"/>
    </source>
</evidence>
<feature type="compositionally biased region" description="Polar residues" evidence="1">
    <location>
        <begin position="274"/>
        <end position="291"/>
    </location>
</feature>
<feature type="region of interest" description="Disordered" evidence="1">
    <location>
        <begin position="272"/>
        <end position="291"/>
    </location>
</feature>
<dbReference type="Pfam" id="PF04870">
    <property type="entry name" value="Moulting_cycle"/>
    <property type="match status" value="2"/>
</dbReference>
<dbReference type="EMBL" id="UYSL01019861">
    <property type="protein sequence ID" value="VDL70723.1"/>
    <property type="molecule type" value="Genomic_DNA"/>
</dbReference>
<dbReference type="AlphaFoldDB" id="A0A0N4XW84"/>
<protein>
    <submittedName>
        <fullName evidence="4">Salivary glue protein Sgs-3 (inferred by orthology to a D. melanogaster protein)</fullName>
    </submittedName>
</protein>
<evidence type="ECO:0000313" key="3">
    <source>
        <dbReference type="Proteomes" id="UP000271162"/>
    </source>
</evidence>
<feature type="region of interest" description="Disordered" evidence="1">
    <location>
        <begin position="510"/>
        <end position="529"/>
    </location>
</feature>
<gene>
    <name evidence="2" type="ORF">NBR_LOCUS7134</name>
</gene>
<dbReference type="STRING" id="27835.A0A0N4XW84"/>
<dbReference type="PANTHER" id="PTHR21523">
    <property type="match status" value="1"/>
</dbReference>
<dbReference type="OMA" id="EDHPRIN"/>
<dbReference type="PANTHER" id="PTHR21523:SF38">
    <property type="entry name" value="MLT-TEN (MLT-10) RELATED"/>
    <property type="match status" value="1"/>
</dbReference>
<keyword evidence="3" id="KW-1185">Reference proteome</keyword>
<proteinExistence type="predicted"/>
<dbReference type="WBParaSite" id="NBR_0000713301-mRNA-1">
    <property type="protein sequence ID" value="NBR_0000713301-mRNA-1"/>
    <property type="gene ID" value="NBR_0000713301"/>
</dbReference>
<dbReference type="Proteomes" id="UP000271162">
    <property type="component" value="Unassembled WGS sequence"/>
</dbReference>
<reference evidence="4" key="1">
    <citation type="submission" date="2016-04" db="UniProtKB">
        <authorList>
            <consortium name="WormBaseParasite"/>
        </authorList>
    </citation>
    <scope>IDENTIFICATION</scope>
</reference>
<sequence length="542" mass="59819">MWHNAMIRGLIKARAKELLSVVPRIEAVVYEQCVKDAKTTVALAKCAVRVFDARDNMQIQAEEQEKSRKQAKPAAKSSPGKLSVLSPRLLSLFPESSRASAKRLLSPTFFSFQKDGYLSLPDVFDIITSNQNYQKLMLDVVLDVSGAGAVLEELVAGMKPEIEELKNQKLPLIEELSRRDDDWIRAHNSFNEDQLKDYKEKGYTFMDTDQLNLVYSEQDQILSGINVTKLANMSKEEKARRLENDIRELAALDRPKWPMWDSVHSLVKRHATDQTEISSNSSEPLIPTNGTAHHAAVSEGDEEEERINGILYETFRPFAFNSIVSRGGAMEVVTLSPHAFVAEVANPEALLLETLSPRAFIATILSPAALIARILSPTALRAEVLSPRALHAWILSPEAMVAEVLTPRFFDPRILSPEALVIDVLSPGFLSPHVLSSESVGVIVLSPNILSPRIASEEKLLVEILSPHILGGPHTHEEASHEVAEIGSHSPTRSSNELEHQAHEAIHRGHGQYKEAASQSASWGPGPLLSWPNNGASMSHIG</sequence>
<evidence type="ECO:0000313" key="4">
    <source>
        <dbReference type="WBParaSite" id="NBR_0000713301-mRNA-1"/>
    </source>
</evidence>
<evidence type="ECO:0000313" key="2">
    <source>
        <dbReference type="EMBL" id="VDL70723.1"/>
    </source>
</evidence>
<accession>A0A0N4XW84</accession>
<reference evidence="2 3" key="2">
    <citation type="submission" date="2018-11" db="EMBL/GenBank/DDBJ databases">
        <authorList>
            <consortium name="Pathogen Informatics"/>
        </authorList>
    </citation>
    <scope>NUCLEOTIDE SEQUENCE [LARGE SCALE GENOMIC DNA]</scope>
</reference>
<dbReference type="InterPro" id="IPR006954">
    <property type="entry name" value="Mlt-10-like"/>
</dbReference>
<feature type="region of interest" description="Disordered" evidence="1">
    <location>
        <begin position="61"/>
        <end position="82"/>
    </location>
</feature>